<evidence type="ECO:0000313" key="9">
    <source>
        <dbReference type="EMBL" id="JAT77730.1"/>
    </source>
</evidence>
<dbReference type="GO" id="GO:0032979">
    <property type="term" value="P:protein insertion into mitochondrial inner membrane from matrix"/>
    <property type="evidence" value="ECO:0007669"/>
    <property type="project" value="TreeGrafter"/>
</dbReference>
<feature type="region of interest" description="Disordered" evidence="7">
    <location>
        <begin position="389"/>
        <end position="423"/>
    </location>
</feature>
<keyword evidence="4" id="KW-1133">Transmembrane helix</keyword>
<evidence type="ECO:0000256" key="2">
    <source>
        <dbReference type="ARBA" id="ARBA00010583"/>
    </source>
</evidence>
<keyword evidence="3 6" id="KW-0812">Transmembrane</keyword>
<dbReference type="InterPro" id="IPR001708">
    <property type="entry name" value="YidC/ALB3/OXA1/COX18"/>
</dbReference>
<dbReference type="AlphaFoldDB" id="A0A1D2AEV4"/>
<organism evidence="9">
    <name type="scientific">Auxenochlorella protothecoides</name>
    <name type="common">Green microalga</name>
    <name type="synonym">Chlorella protothecoides</name>
    <dbReference type="NCBI Taxonomy" id="3075"/>
    <lineage>
        <taxon>Eukaryota</taxon>
        <taxon>Viridiplantae</taxon>
        <taxon>Chlorophyta</taxon>
        <taxon>core chlorophytes</taxon>
        <taxon>Trebouxiophyceae</taxon>
        <taxon>Chlorellales</taxon>
        <taxon>Chlorellaceae</taxon>
        <taxon>Auxenochlorella</taxon>
    </lineage>
</organism>
<keyword evidence="5" id="KW-0472">Membrane</keyword>
<comment type="subcellular location">
    <subcellularLocation>
        <location evidence="1 6">Membrane</location>
        <topology evidence="1 6">Multi-pass membrane protein</topology>
    </subcellularLocation>
</comment>
<protein>
    <recommendedName>
        <fullName evidence="8">Membrane insertase YidC/Oxa/ALB C-terminal domain-containing protein</fullName>
    </recommendedName>
</protein>
<dbReference type="GO" id="GO:0032977">
    <property type="term" value="F:membrane insertase activity"/>
    <property type="evidence" value="ECO:0007669"/>
    <property type="project" value="InterPro"/>
</dbReference>
<evidence type="ECO:0000259" key="8">
    <source>
        <dbReference type="Pfam" id="PF02096"/>
    </source>
</evidence>
<accession>A0A1D2AEV4</accession>
<feature type="compositionally biased region" description="Basic residues" evidence="7">
    <location>
        <begin position="411"/>
        <end position="423"/>
    </location>
</feature>
<evidence type="ECO:0000256" key="1">
    <source>
        <dbReference type="ARBA" id="ARBA00004141"/>
    </source>
</evidence>
<dbReference type="Pfam" id="PF02096">
    <property type="entry name" value="60KD_IMP"/>
    <property type="match status" value="1"/>
</dbReference>
<evidence type="ECO:0000256" key="4">
    <source>
        <dbReference type="ARBA" id="ARBA00022989"/>
    </source>
</evidence>
<comment type="similarity">
    <text evidence="6">Belongs to the OXA1/ALB3/YidC family.</text>
</comment>
<evidence type="ECO:0000256" key="3">
    <source>
        <dbReference type="ARBA" id="ARBA00022692"/>
    </source>
</evidence>
<name>A0A1D2AEV4_AUXPR</name>
<gene>
    <name evidence="9" type="ORF">g.5136</name>
</gene>
<reference evidence="9" key="1">
    <citation type="submission" date="2015-08" db="EMBL/GenBank/DDBJ databases">
        <authorList>
            <person name="Babu N.S."/>
            <person name="Beckwith C.J."/>
            <person name="Beseler K.G."/>
            <person name="Brison A."/>
            <person name="Carone J.V."/>
            <person name="Caskin T.P."/>
            <person name="Diamond M."/>
            <person name="Durham M.E."/>
            <person name="Foxe J.M."/>
            <person name="Go M."/>
            <person name="Henderson B.A."/>
            <person name="Jones I.B."/>
            <person name="McGettigan J.A."/>
            <person name="Micheletti S.J."/>
            <person name="Nasrallah M.E."/>
            <person name="Ortiz D."/>
            <person name="Piller C.R."/>
            <person name="Privatt S.R."/>
            <person name="Schneider S.L."/>
            <person name="Sharp S."/>
            <person name="Smith T.C."/>
            <person name="Stanton J.D."/>
            <person name="Ullery H.E."/>
            <person name="Wilson R.J."/>
            <person name="Serrano M.G."/>
            <person name="Buck G."/>
            <person name="Lee V."/>
            <person name="Wang Y."/>
            <person name="Carvalho R."/>
            <person name="Voegtly L."/>
            <person name="Shi R."/>
            <person name="Duckworth R."/>
            <person name="Johnson A."/>
            <person name="Loviza R."/>
            <person name="Walstead R."/>
            <person name="Shah Z."/>
            <person name="Kiflezghi M."/>
            <person name="Wade K."/>
            <person name="Ball S.L."/>
            <person name="Bradley K.W."/>
            <person name="Asai D.J."/>
            <person name="Bowman C.A."/>
            <person name="Russell D.A."/>
            <person name="Pope W.H."/>
            <person name="Jacobs-Sera D."/>
            <person name="Hendrix R.W."/>
            <person name="Hatfull G.F."/>
        </authorList>
    </citation>
    <scope>NUCLEOTIDE SEQUENCE</scope>
</reference>
<dbReference type="CDD" id="cd20069">
    <property type="entry name" value="5TM_Oxa1-like"/>
    <property type="match status" value="1"/>
</dbReference>
<dbReference type="InterPro" id="IPR028055">
    <property type="entry name" value="YidC/Oxa/ALB_C"/>
</dbReference>
<feature type="domain" description="Membrane insertase YidC/Oxa/ALB C-terminal" evidence="8">
    <location>
        <begin position="148"/>
        <end position="345"/>
    </location>
</feature>
<evidence type="ECO:0000256" key="5">
    <source>
        <dbReference type="ARBA" id="ARBA00023136"/>
    </source>
</evidence>
<evidence type="ECO:0000256" key="6">
    <source>
        <dbReference type="RuleBase" id="RU003945"/>
    </source>
</evidence>
<dbReference type="PANTHER" id="PTHR12428:SF65">
    <property type="entry name" value="CYTOCHROME C OXIDASE ASSEMBLY PROTEIN COX18, MITOCHONDRIAL"/>
    <property type="match status" value="1"/>
</dbReference>
<evidence type="ECO:0000256" key="7">
    <source>
        <dbReference type="SAM" id="MobiDB-lite"/>
    </source>
</evidence>
<sequence>MRRAVVLATRALVSSSQPANSFTWTCLALRDAQASSSAAWQALERGPSARSYSWWGGKQAEPVSPAAQPLLTPSLDEAPGAGVDLASQALTPIAAGPSSSLLDPSAIVDAAAVAEAAAIAEAMSEVWAPFRPITWFFSATHDAVGGPWWHAVVLATVAQRILLAPAVVYQTIHGNRLHKAKPDMLAMQAVMAEETARGIQTPPLVQAQRMQAVYRGHKTGPFRILVGIAAQMPVAIGVFSTLRCLAAAQVPSYVQGGALWFPDLSAPDPLYLLPLAVSASFAAALRFGMDGMQQPDGSGQTEAIKTMMRWMPWVMGPATAFLSSGMQLSFLVSNVIGLAQSIVLRSAPARAAMGLDPLPPRGGAAPGAAPVAARDATWMLDPRGSVQQVVVGGPGQSARAARPSGSAFAPPRRKAGRKGGSKA</sequence>
<dbReference type="GO" id="GO:0005743">
    <property type="term" value="C:mitochondrial inner membrane"/>
    <property type="evidence" value="ECO:0007669"/>
    <property type="project" value="TreeGrafter"/>
</dbReference>
<proteinExistence type="inferred from homology"/>
<dbReference type="PANTHER" id="PTHR12428">
    <property type="entry name" value="OXA1"/>
    <property type="match status" value="1"/>
</dbReference>
<dbReference type="EMBL" id="GDKF01000892">
    <property type="protein sequence ID" value="JAT77730.1"/>
    <property type="molecule type" value="Transcribed_RNA"/>
</dbReference>
<comment type="similarity">
    <text evidence="2">Belongs to the OXA1/ALB3/YidC (TC 2.A.9.2) family.</text>
</comment>